<feature type="transmembrane region" description="Helical" evidence="7">
    <location>
        <begin position="234"/>
        <end position="256"/>
    </location>
</feature>
<evidence type="ECO:0000256" key="1">
    <source>
        <dbReference type="ARBA" id="ARBA00004651"/>
    </source>
</evidence>
<keyword evidence="4 7" id="KW-0812">Transmembrane</keyword>
<comment type="similarity">
    <text evidence="7">Belongs to the binding-protein-dependent transport system permease family.</text>
</comment>
<dbReference type="InterPro" id="IPR035906">
    <property type="entry name" value="MetI-like_sf"/>
</dbReference>
<keyword evidence="5 7" id="KW-1133">Transmembrane helix</keyword>
<dbReference type="PANTHER" id="PTHR30193:SF18">
    <property type="entry name" value="OSMOPROTECTIVE COMPOUNDS UPTAKE PERMEASE PROTEIN GGTC"/>
    <property type="match status" value="1"/>
</dbReference>
<evidence type="ECO:0000259" key="8">
    <source>
        <dbReference type="PROSITE" id="PS50928"/>
    </source>
</evidence>
<keyword evidence="6 7" id="KW-0472">Membrane</keyword>
<gene>
    <name evidence="9" type="ORF">AFE02nite_21690</name>
</gene>
<reference evidence="9 10" key="1">
    <citation type="submission" date="2019-07" db="EMBL/GenBank/DDBJ databases">
        <title>Whole genome shotgun sequence of Actinotalea fermentans NBRC 105374.</title>
        <authorList>
            <person name="Hosoyama A."/>
            <person name="Uohara A."/>
            <person name="Ohji S."/>
            <person name="Ichikawa N."/>
        </authorList>
    </citation>
    <scope>NUCLEOTIDE SEQUENCE [LARGE SCALE GENOMIC DNA]</scope>
    <source>
        <strain evidence="9 10">NBRC 105374</strain>
    </source>
</reference>
<feature type="transmembrane region" description="Helical" evidence="7">
    <location>
        <begin position="76"/>
        <end position="99"/>
    </location>
</feature>
<keyword evidence="10" id="KW-1185">Reference proteome</keyword>
<evidence type="ECO:0000256" key="5">
    <source>
        <dbReference type="ARBA" id="ARBA00022989"/>
    </source>
</evidence>
<protein>
    <submittedName>
        <fullName evidence="9">ABC transporter</fullName>
    </submittedName>
</protein>
<dbReference type="SUPFAM" id="SSF161098">
    <property type="entry name" value="MetI-like"/>
    <property type="match status" value="1"/>
</dbReference>
<accession>A0A511YZ07</accession>
<evidence type="ECO:0000256" key="7">
    <source>
        <dbReference type="RuleBase" id="RU363032"/>
    </source>
</evidence>
<evidence type="ECO:0000256" key="6">
    <source>
        <dbReference type="ARBA" id="ARBA00023136"/>
    </source>
</evidence>
<dbReference type="PROSITE" id="PS50928">
    <property type="entry name" value="ABC_TM1"/>
    <property type="match status" value="1"/>
</dbReference>
<dbReference type="PANTHER" id="PTHR30193">
    <property type="entry name" value="ABC TRANSPORTER PERMEASE PROTEIN"/>
    <property type="match status" value="1"/>
</dbReference>
<proteinExistence type="inferred from homology"/>
<dbReference type="Pfam" id="PF00528">
    <property type="entry name" value="BPD_transp_1"/>
    <property type="match status" value="1"/>
</dbReference>
<dbReference type="Proteomes" id="UP000321484">
    <property type="component" value="Unassembled WGS sequence"/>
</dbReference>
<dbReference type="InterPro" id="IPR000515">
    <property type="entry name" value="MetI-like"/>
</dbReference>
<feature type="transmembrane region" description="Helical" evidence="7">
    <location>
        <begin position="335"/>
        <end position="357"/>
    </location>
</feature>
<organism evidence="9 10">
    <name type="scientific">Actinotalea fermentans</name>
    <dbReference type="NCBI Taxonomy" id="43671"/>
    <lineage>
        <taxon>Bacteria</taxon>
        <taxon>Bacillati</taxon>
        <taxon>Actinomycetota</taxon>
        <taxon>Actinomycetes</taxon>
        <taxon>Micrococcales</taxon>
        <taxon>Cellulomonadaceae</taxon>
        <taxon>Actinotalea</taxon>
    </lineage>
</organism>
<dbReference type="Gene3D" id="1.10.3720.10">
    <property type="entry name" value="MetI-like"/>
    <property type="match status" value="1"/>
</dbReference>
<dbReference type="GO" id="GO:0055085">
    <property type="term" value="P:transmembrane transport"/>
    <property type="evidence" value="ECO:0007669"/>
    <property type="project" value="InterPro"/>
</dbReference>
<feature type="transmembrane region" description="Helical" evidence="7">
    <location>
        <begin position="169"/>
        <end position="189"/>
    </location>
</feature>
<comment type="subcellular location">
    <subcellularLocation>
        <location evidence="1 7">Cell membrane</location>
        <topology evidence="1 7">Multi-pass membrane protein</topology>
    </subcellularLocation>
</comment>
<dbReference type="EMBL" id="BJYK01000007">
    <property type="protein sequence ID" value="GEN80435.1"/>
    <property type="molecule type" value="Genomic_DNA"/>
</dbReference>
<dbReference type="AlphaFoldDB" id="A0A511YZ07"/>
<evidence type="ECO:0000313" key="10">
    <source>
        <dbReference type="Proteomes" id="UP000321484"/>
    </source>
</evidence>
<evidence type="ECO:0000256" key="4">
    <source>
        <dbReference type="ARBA" id="ARBA00022692"/>
    </source>
</evidence>
<dbReference type="InterPro" id="IPR051393">
    <property type="entry name" value="ABC_transporter_permease"/>
</dbReference>
<feature type="transmembrane region" description="Helical" evidence="7">
    <location>
        <begin position="46"/>
        <end position="67"/>
    </location>
</feature>
<sequence>MSDDEVRPRPTEVAVEFIENIGAWIGYLWDPVREFLLEADNPAQKLVLMVIAIVLFVVVMGGILLAVDKPKKVPRWVVTSAFAGPALLAMAFGLVYPAIRTIYTSFFLRNSDEYIGLDNYVTAFTQNEFQIVLRNTAIWVILVPILSTFIGLVYAVVVDRSRFEKIAKALIFLPMAISMVGAGIIWRFMYEFRDPLRDANGNPTTEQTGLINQVLVAVGLDPKQFLLDAPENTLFLIIVLVWIQAGFAMTILAAAIRAIPDDIIEAGKLDGLQGVSMFRYITVPSIRPALVVVLTTIAMGTLKVFDIVRTMTSGNFETSVVANEFYVQSFRAQNAGMGAALAVILFVLVIPIVIYNVRQMRISEAIR</sequence>
<comment type="caution">
    <text evidence="9">The sequence shown here is derived from an EMBL/GenBank/DDBJ whole genome shotgun (WGS) entry which is preliminary data.</text>
</comment>
<evidence type="ECO:0000256" key="2">
    <source>
        <dbReference type="ARBA" id="ARBA00022448"/>
    </source>
</evidence>
<evidence type="ECO:0000256" key="3">
    <source>
        <dbReference type="ARBA" id="ARBA00022475"/>
    </source>
</evidence>
<dbReference type="CDD" id="cd06261">
    <property type="entry name" value="TM_PBP2"/>
    <property type="match status" value="1"/>
</dbReference>
<feature type="transmembrane region" description="Helical" evidence="7">
    <location>
        <begin position="277"/>
        <end position="302"/>
    </location>
</feature>
<name>A0A511YZ07_9CELL</name>
<feature type="transmembrane region" description="Helical" evidence="7">
    <location>
        <begin position="137"/>
        <end position="157"/>
    </location>
</feature>
<evidence type="ECO:0000313" key="9">
    <source>
        <dbReference type="EMBL" id="GEN80435.1"/>
    </source>
</evidence>
<dbReference type="GO" id="GO:0005886">
    <property type="term" value="C:plasma membrane"/>
    <property type="evidence" value="ECO:0007669"/>
    <property type="project" value="UniProtKB-SubCell"/>
</dbReference>
<keyword evidence="2 7" id="KW-0813">Transport</keyword>
<feature type="domain" description="ABC transmembrane type-1" evidence="8">
    <location>
        <begin position="133"/>
        <end position="356"/>
    </location>
</feature>
<keyword evidence="3" id="KW-1003">Cell membrane</keyword>